<keyword evidence="2" id="KW-0732">Signal</keyword>
<evidence type="ECO:0000256" key="2">
    <source>
        <dbReference type="SAM" id="SignalP"/>
    </source>
</evidence>
<proteinExistence type="predicted"/>
<organism evidence="3 4">
    <name type="scientific">Adlercreutzia faecimuris</name>
    <dbReference type="NCBI Taxonomy" id="2897341"/>
    <lineage>
        <taxon>Bacteria</taxon>
        <taxon>Bacillati</taxon>
        <taxon>Actinomycetota</taxon>
        <taxon>Coriobacteriia</taxon>
        <taxon>Eggerthellales</taxon>
        <taxon>Eggerthellaceae</taxon>
        <taxon>Adlercreutzia</taxon>
    </lineage>
</organism>
<evidence type="ECO:0008006" key="5">
    <source>
        <dbReference type="Google" id="ProtNLM"/>
    </source>
</evidence>
<keyword evidence="1" id="KW-1133">Transmembrane helix</keyword>
<keyword evidence="1" id="KW-0812">Transmembrane</keyword>
<evidence type="ECO:0000256" key="1">
    <source>
        <dbReference type="SAM" id="Phobius"/>
    </source>
</evidence>
<feature type="chain" id="PRO_5047017685" description="LPXTG cell wall anchor domain-containing protein" evidence="2">
    <location>
        <begin position="38"/>
        <end position="309"/>
    </location>
</feature>
<accession>A0ABS9WE50</accession>
<comment type="caution">
    <text evidence="3">The sequence shown here is derived from an EMBL/GenBank/DDBJ whole genome shotgun (WGS) entry which is preliminary data.</text>
</comment>
<evidence type="ECO:0000313" key="4">
    <source>
        <dbReference type="Proteomes" id="UP001430755"/>
    </source>
</evidence>
<keyword evidence="1" id="KW-0472">Membrane</keyword>
<feature type="signal peptide" evidence="2">
    <location>
        <begin position="1"/>
        <end position="37"/>
    </location>
</feature>
<dbReference type="EMBL" id="JAJMLW010000001">
    <property type="protein sequence ID" value="MCI2241150.1"/>
    <property type="molecule type" value="Genomic_DNA"/>
</dbReference>
<reference evidence="3" key="1">
    <citation type="submission" date="2021-11" db="EMBL/GenBank/DDBJ databases">
        <title>A Novel Adlercreutzia Species, isolated from a Allomyrina dichotoma larva feces.</title>
        <authorList>
            <person name="Suh M.K."/>
        </authorList>
    </citation>
    <scope>NUCLEOTIDE SEQUENCE</scope>
    <source>
        <strain evidence="3">JBNU-10</strain>
    </source>
</reference>
<dbReference type="RefSeq" id="WP_242163016.1">
    <property type="nucleotide sequence ID" value="NZ_JAJMLW010000001.1"/>
</dbReference>
<dbReference type="Proteomes" id="UP001430755">
    <property type="component" value="Unassembled WGS sequence"/>
</dbReference>
<evidence type="ECO:0000313" key="3">
    <source>
        <dbReference type="EMBL" id="MCI2241150.1"/>
    </source>
</evidence>
<feature type="transmembrane region" description="Helical" evidence="1">
    <location>
        <begin position="286"/>
        <end position="306"/>
    </location>
</feature>
<gene>
    <name evidence="3" type="ORF">LPT13_02135</name>
</gene>
<keyword evidence="4" id="KW-1185">Reference proteome</keyword>
<name>A0ABS9WE50_9ACTN</name>
<protein>
    <recommendedName>
        <fullName evidence="5">LPXTG cell wall anchor domain-containing protein</fullName>
    </recommendedName>
</protein>
<sequence length="309" mass="28294">MRGLHQTRRAGRAGLAGRMLAAALLATLLLTPCEAWAAPEDGARDGGAAAAAGAGGATGADGGAGADADAGAGAGSTAASAGAPLGVASLAVVDGGIPVTVTGAAGERSLLVRVAIEGADGTEVRGADFAFDDALEGRAVVAEAVYEDGVMTLVVSGGDEPLAAADGDGVVPLGVLRVECAGASSQVAVTVERVEAVDGRFAARATPAGAVAGPVTLAVAGEAAPGAGGGAGGAGGAGGGSGAVGGAPGGADGGASAGAGADAPGASDGAPAAGTLLAPTGDAAPLLAIAMCVVVLAAVVVLVIAWRRR</sequence>